<evidence type="ECO:0000256" key="1">
    <source>
        <dbReference type="SAM" id="MobiDB-lite"/>
    </source>
</evidence>
<feature type="region of interest" description="Disordered" evidence="1">
    <location>
        <begin position="1"/>
        <end position="31"/>
    </location>
</feature>
<gene>
    <name evidence="2" type="ORF">GSB_154103</name>
</gene>
<accession>V6TNJ8</accession>
<evidence type="ECO:0000313" key="3">
    <source>
        <dbReference type="Proteomes" id="UP000018040"/>
    </source>
</evidence>
<dbReference type="Proteomes" id="UP000018040">
    <property type="component" value="Unassembled WGS sequence"/>
</dbReference>
<dbReference type="EMBL" id="AHHH01000402">
    <property type="protein sequence ID" value="ESU39937.1"/>
    <property type="molecule type" value="Genomic_DNA"/>
</dbReference>
<protein>
    <submittedName>
        <fullName evidence="2">Peptide methionine sulfoxide reductase msrA/msrB</fullName>
    </submittedName>
</protein>
<evidence type="ECO:0000313" key="2">
    <source>
        <dbReference type="EMBL" id="ESU39937.1"/>
    </source>
</evidence>
<reference evidence="2 3" key="2">
    <citation type="journal article" date="2013" name="Genome Biol. Evol.">
        <title>Genome sequencing of Giardia lamblia genotypes A2 and B isolates (DH and GS) and comparative analysis with the genomes of genotypes A1 and E (WB and Pig).</title>
        <authorList>
            <person name="Adam R.D."/>
            <person name="Dahlstrom E.W."/>
            <person name="Martens C.A."/>
            <person name="Bruno D.P."/>
            <person name="Barbian K.D."/>
            <person name="Ricklefs S.M."/>
            <person name="Hernandez M.M."/>
            <person name="Narla N.P."/>
            <person name="Patel R.B."/>
            <person name="Porcella S.F."/>
            <person name="Nash T.E."/>
        </authorList>
    </citation>
    <scope>NUCLEOTIDE SEQUENCE [LARGE SCALE GENOMIC DNA]</scope>
    <source>
        <strain evidence="2 3">GS</strain>
    </source>
</reference>
<proteinExistence type="predicted"/>
<name>V6TNJ8_GIAIN</name>
<dbReference type="AlphaFoldDB" id="V6TNJ8"/>
<reference evidence="3" key="1">
    <citation type="submission" date="2012-02" db="EMBL/GenBank/DDBJ databases">
        <title>Genome sequencing of Giardia lamblia Genotypes A2 and B isolates (DH and GS) and comparative analysis with the genomes of Genotypes A1 and E (WB and Pig).</title>
        <authorList>
            <person name="Adam R."/>
            <person name="Dahlstrom E."/>
            <person name="Martens C."/>
            <person name="Bruno D."/>
            <person name="Barbian K."/>
            <person name="Porcella S.F."/>
            <person name="Nash T."/>
        </authorList>
    </citation>
    <scope>NUCLEOTIDE SEQUENCE</scope>
    <source>
        <strain evidence="3">GS</strain>
    </source>
</reference>
<sequence length="31" mass="3452">MLNIKATSKSKEDRSTSTRSTMYTGVCLKDV</sequence>
<organism evidence="2 3">
    <name type="scientific">Giardia intestinalis</name>
    <name type="common">Giardia lamblia</name>
    <dbReference type="NCBI Taxonomy" id="5741"/>
    <lineage>
        <taxon>Eukaryota</taxon>
        <taxon>Metamonada</taxon>
        <taxon>Diplomonadida</taxon>
        <taxon>Hexamitidae</taxon>
        <taxon>Giardiinae</taxon>
        <taxon>Giardia</taxon>
    </lineage>
</organism>
<comment type="caution">
    <text evidence="2">The sequence shown here is derived from an EMBL/GenBank/DDBJ whole genome shotgun (WGS) entry which is preliminary data.</text>
</comment>